<dbReference type="InterPro" id="IPR002110">
    <property type="entry name" value="Ankyrin_rpt"/>
</dbReference>
<proteinExistence type="predicted"/>
<keyword evidence="1" id="KW-0677">Repeat</keyword>
<feature type="region of interest" description="Disordered" evidence="4">
    <location>
        <begin position="501"/>
        <end position="522"/>
    </location>
</feature>
<feature type="repeat" description="ANK" evidence="3">
    <location>
        <begin position="250"/>
        <end position="278"/>
    </location>
</feature>
<dbReference type="AlphaFoldDB" id="A0AAN6MBM7"/>
<organism evidence="5 6">
    <name type="scientific">Staphylotrichum tortipilum</name>
    <dbReference type="NCBI Taxonomy" id="2831512"/>
    <lineage>
        <taxon>Eukaryota</taxon>
        <taxon>Fungi</taxon>
        <taxon>Dikarya</taxon>
        <taxon>Ascomycota</taxon>
        <taxon>Pezizomycotina</taxon>
        <taxon>Sordariomycetes</taxon>
        <taxon>Sordariomycetidae</taxon>
        <taxon>Sordariales</taxon>
        <taxon>Chaetomiaceae</taxon>
        <taxon>Staphylotrichum</taxon>
    </lineage>
</organism>
<gene>
    <name evidence="5" type="ORF">C8A05DRAFT_20152</name>
</gene>
<dbReference type="PANTHER" id="PTHR24198">
    <property type="entry name" value="ANKYRIN REPEAT AND PROTEIN KINASE DOMAIN-CONTAINING PROTEIN"/>
    <property type="match status" value="1"/>
</dbReference>
<evidence type="ECO:0000256" key="3">
    <source>
        <dbReference type="PROSITE-ProRule" id="PRU00023"/>
    </source>
</evidence>
<reference evidence="5" key="2">
    <citation type="submission" date="2023-05" db="EMBL/GenBank/DDBJ databases">
        <authorList>
            <consortium name="Lawrence Berkeley National Laboratory"/>
            <person name="Steindorff A."/>
            <person name="Hensen N."/>
            <person name="Bonometti L."/>
            <person name="Westerberg I."/>
            <person name="Brannstrom I.O."/>
            <person name="Guillou S."/>
            <person name="Cros-Aarteil S."/>
            <person name="Calhoun S."/>
            <person name="Haridas S."/>
            <person name="Kuo A."/>
            <person name="Mondo S."/>
            <person name="Pangilinan J."/>
            <person name="Riley R."/>
            <person name="Labutti K."/>
            <person name="Andreopoulos B."/>
            <person name="Lipzen A."/>
            <person name="Chen C."/>
            <person name="Yanf M."/>
            <person name="Daum C."/>
            <person name="Ng V."/>
            <person name="Clum A."/>
            <person name="Ohm R."/>
            <person name="Martin F."/>
            <person name="Silar P."/>
            <person name="Natvig D."/>
            <person name="Lalanne C."/>
            <person name="Gautier V."/>
            <person name="Ament-Velasquez S.L."/>
            <person name="Kruys A."/>
            <person name="Hutchinson M.I."/>
            <person name="Powell A.J."/>
            <person name="Barry K."/>
            <person name="Miller A.N."/>
            <person name="Grigoriev I.V."/>
            <person name="Debuchy R."/>
            <person name="Gladieux P."/>
            <person name="Thoren M.H."/>
            <person name="Johannesson H."/>
        </authorList>
    </citation>
    <scope>NUCLEOTIDE SEQUENCE</scope>
    <source>
        <strain evidence="5">CBS 103.79</strain>
    </source>
</reference>
<dbReference type="InterPro" id="IPR036770">
    <property type="entry name" value="Ankyrin_rpt-contain_sf"/>
</dbReference>
<dbReference type="PROSITE" id="PS50088">
    <property type="entry name" value="ANK_REPEAT"/>
    <property type="match status" value="3"/>
</dbReference>
<comment type="caution">
    <text evidence="5">The sequence shown here is derived from an EMBL/GenBank/DDBJ whole genome shotgun (WGS) entry which is preliminary data.</text>
</comment>
<dbReference type="PROSITE" id="PS50297">
    <property type="entry name" value="ANK_REP_REGION"/>
    <property type="match status" value="1"/>
</dbReference>
<dbReference type="PANTHER" id="PTHR24198:SF165">
    <property type="entry name" value="ANKYRIN REPEAT-CONTAINING PROTEIN-RELATED"/>
    <property type="match status" value="1"/>
</dbReference>
<keyword evidence="2 3" id="KW-0040">ANK repeat</keyword>
<dbReference type="EMBL" id="MU856312">
    <property type="protein sequence ID" value="KAK3896993.1"/>
    <property type="molecule type" value="Genomic_DNA"/>
</dbReference>
<keyword evidence="6" id="KW-1185">Reference proteome</keyword>
<dbReference type="Proteomes" id="UP001303889">
    <property type="component" value="Unassembled WGS sequence"/>
</dbReference>
<feature type="repeat" description="ANK" evidence="3">
    <location>
        <begin position="352"/>
        <end position="384"/>
    </location>
</feature>
<dbReference type="SUPFAM" id="SSF48403">
    <property type="entry name" value="Ankyrin repeat"/>
    <property type="match status" value="1"/>
</dbReference>
<sequence>MEPAQPPRLVPRWALPTFSDLVSTYTGNGNRDYLARLVQIWTFASHDNDDDGKYHASLMGKALHHAIFIGDETAVRMLLDAGVSPTAIMRDADHFHAPLVTAAEAGHREIARLLWQLAGPDGRSAEPPRAPDCLEMAARHGHADLVADFLDMWDGWPVDETRRALNSAAHQWQDGAVGALLAKVRYEADVLQRALEIGVTDNPILRVSRHSWSVLIVSADEELRQQRVVSQLVAAGANPDGIVVRTTPLLHAAAEWGHRVGALKGLLETGADATIRDGAGKTPLHTLFHKSSSSSTGGVQALLEHGASPEAADAAGEPALHAVAHTGTLERFQLCLAACRDPDSALRLRTPHDESLLHYAAAGGREDVVEYLLSRGLDPNAATANGWTPLICALIPGKARLAYPQCALARLLLRHGASARAVTDEGWTALHALGTYPSERGWTPPEKWDDVAPLVRELIAGGAPLDAEVPCLRSLAITHSMFDHPRPEAWGVRMRAFARRTGAGAEESTAKPSCPGTTPQMWASRNGADEVVKAIAEYQAELAGEVDS</sequence>
<evidence type="ECO:0000256" key="2">
    <source>
        <dbReference type="ARBA" id="ARBA00023043"/>
    </source>
</evidence>
<accession>A0AAN6MBM7</accession>
<reference evidence="5" key="1">
    <citation type="journal article" date="2023" name="Mol. Phylogenet. Evol.">
        <title>Genome-scale phylogeny and comparative genomics of the fungal order Sordariales.</title>
        <authorList>
            <person name="Hensen N."/>
            <person name="Bonometti L."/>
            <person name="Westerberg I."/>
            <person name="Brannstrom I.O."/>
            <person name="Guillou S."/>
            <person name="Cros-Aarteil S."/>
            <person name="Calhoun S."/>
            <person name="Haridas S."/>
            <person name="Kuo A."/>
            <person name="Mondo S."/>
            <person name="Pangilinan J."/>
            <person name="Riley R."/>
            <person name="LaButti K."/>
            <person name="Andreopoulos B."/>
            <person name="Lipzen A."/>
            <person name="Chen C."/>
            <person name="Yan M."/>
            <person name="Daum C."/>
            <person name="Ng V."/>
            <person name="Clum A."/>
            <person name="Steindorff A."/>
            <person name="Ohm R.A."/>
            <person name="Martin F."/>
            <person name="Silar P."/>
            <person name="Natvig D.O."/>
            <person name="Lalanne C."/>
            <person name="Gautier V."/>
            <person name="Ament-Velasquez S.L."/>
            <person name="Kruys A."/>
            <person name="Hutchinson M.I."/>
            <person name="Powell A.J."/>
            <person name="Barry K."/>
            <person name="Miller A.N."/>
            <person name="Grigoriev I.V."/>
            <person name="Debuchy R."/>
            <person name="Gladieux P."/>
            <person name="Hiltunen Thoren M."/>
            <person name="Johannesson H."/>
        </authorList>
    </citation>
    <scope>NUCLEOTIDE SEQUENCE</scope>
    <source>
        <strain evidence="5">CBS 103.79</strain>
    </source>
</reference>
<evidence type="ECO:0000313" key="5">
    <source>
        <dbReference type="EMBL" id="KAK3896993.1"/>
    </source>
</evidence>
<dbReference type="Gene3D" id="1.25.40.20">
    <property type="entry name" value="Ankyrin repeat-containing domain"/>
    <property type="match status" value="2"/>
</dbReference>
<dbReference type="SMART" id="SM00248">
    <property type="entry name" value="ANK"/>
    <property type="match status" value="9"/>
</dbReference>
<name>A0AAN6MBM7_9PEZI</name>
<evidence type="ECO:0000256" key="1">
    <source>
        <dbReference type="ARBA" id="ARBA00022737"/>
    </source>
</evidence>
<evidence type="ECO:0000256" key="4">
    <source>
        <dbReference type="SAM" id="MobiDB-lite"/>
    </source>
</evidence>
<protein>
    <submittedName>
        <fullName evidence="5">Ankyrin</fullName>
    </submittedName>
</protein>
<feature type="repeat" description="ANK" evidence="3">
    <location>
        <begin position="279"/>
        <end position="314"/>
    </location>
</feature>
<dbReference type="Pfam" id="PF12796">
    <property type="entry name" value="Ank_2"/>
    <property type="match status" value="1"/>
</dbReference>
<evidence type="ECO:0000313" key="6">
    <source>
        <dbReference type="Proteomes" id="UP001303889"/>
    </source>
</evidence>